<evidence type="ECO:0000313" key="2">
    <source>
        <dbReference type="Proteomes" id="UP000008138"/>
    </source>
</evidence>
<protein>
    <recommendedName>
        <fullName evidence="3">DUF3501 family protein</fullName>
    </recommendedName>
</protein>
<dbReference type="Proteomes" id="UP000008138">
    <property type="component" value="Chromosome"/>
</dbReference>
<evidence type="ECO:0000313" key="1">
    <source>
        <dbReference type="EMBL" id="AEA12357.1"/>
    </source>
</evidence>
<proteinExistence type="predicted"/>
<dbReference type="AlphaFoldDB" id="F2L5I6"/>
<dbReference type="OrthoDB" id="28141at2157"/>
<organism evidence="1 2">
    <name type="scientific">Thermoproteus uzoniensis (strain 768-20)</name>
    <dbReference type="NCBI Taxonomy" id="999630"/>
    <lineage>
        <taxon>Archaea</taxon>
        <taxon>Thermoproteota</taxon>
        <taxon>Thermoprotei</taxon>
        <taxon>Thermoproteales</taxon>
        <taxon>Thermoproteaceae</taxon>
        <taxon>Thermoproteus</taxon>
    </lineage>
</organism>
<reference evidence="1 2" key="1">
    <citation type="journal article" date="2011" name="J. Bacteriol.">
        <title>Complete genome sequence of the thermoacidophilic crenarchaeon Thermoproteus uzoniensis 768-20.</title>
        <authorList>
            <person name="Mardanov A.V."/>
            <person name="Gumerov V.M."/>
            <person name="Beletsky A.V."/>
            <person name="Prokofeva M.I."/>
            <person name="Bonch-Osmolovskaya E.A."/>
            <person name="Ravin N.V."/>
            <person name="Skryabin K.G."/>
        </authorList>
    </citation>
    <scope>NUCLEOTIDE SEQUENCE [LARGE SCALE GENOMIC DNA]</scope>
    <source>
        <strain evidence="1 2">768-20</strain>
    </source>
</reference>
<sequence length="192" mass="21295">MDLKEAAKRILGPKEYGEIRDSVLEAVAAYKEPRYLDLSDRVTVLFEDAVTVWFQIEEALYAEGEEGERLVGEAVRAYAPIAPRRGELSMTVMVNLYNEGELRALLPKYAGIERSVAVVAGGRAAEAKPIFPEDYAEGAMPRSIHYLKAPLPGLEGLRVLVRHPAAEIEAQVPQRTIEAIRASLYAEDVQWA</sequence>
<dbReference type="Pfam" id="PF12007">
    <property type="entry name" value="DUF3501"/>
    <property type="match status" value="1"/>
</dbReference>
<gene>
    <name evidence="1" type="ordered locus">TUZN_0872</name>
</gene>
<evidence type="ECO:0008006" key="3">
    <source>
        <dbReference type="Google" id="ProtNLM"/>
    </source>
</evidence>
<dbReference type="KEGG" id="tuz:TUZN_0872"/>
<dbReference type="EMBL" id="CP002590">
    <property type="protein sequence ID" value="AEA12357.1"/>
    <property type="molecule type" value="Genomic_DNA"/>
</dbReference>
<dbReference type="RefSeq" id="WP_013679693.1">
    <property type="nucleotide sequence ID" value="NC_015315.1"/>
</dbReference>
<accession>F2L5I6</accession>
<dbReference type="eggNOG" id="arCOG06034">
    <property type="taxonomic scope" value="Archaea"/>
</dbReference>
<name>F2L5I6_THEU7</name>
<keyword evidence="2" id="KW-1185">Reference proteome</keyword>
<dbReference type="STRING" id="999630.TUZN_0872"/>
<dbReference type="InterPro" id="IPR021890">
    <property type="entry name" value="DUF3501"/>
</dbReference>
<reference key="2">
    <citation type="submission" date="2011-03" db="EMBL/GenBank/DDBJ databases">
        <title>Complete genome sequence of the thermoacidophilic crenarchaeon Thermoproteus uzoniensis 768-20.</title>
        <authorList>
            <person name="Mardanov A.V."/>
            <person name="Gumerov V.M."/>
            <person name="Beletsky A.V."/>
            <person name="Prokofeva M.I."/>
            <person name="Bonch-Osmolovskaya E.A."/>
            <person name="Ravin N.V."/>
            <person name="Skryabin K.G."/>
        </authorList>
    </citation>
    <scope>NUCLEOTIDE SEQUENCE</scope>
    <source>
        <strain>768-20</strain>
    </source>
</reference>
<dbReference type="GeneID" id="10360406"/>
<dbReference type="HOGENOM" id="CLU_1412438_0_0_2"/>